<dbReference type="PANTHER" id="PTHR10110">
    <property type="entry name" value="SODIUM/HYDROGEN EXCHANGER"/>
    <property type="match status" value="1"/>
</dbReference>
<gene>
    <name evidence="12" type="ORF">CGI_10014630</name>
</gene>
<feature type="transmembrane region" description="Helical" evidence="11">
    <location>
        <begin position="59"/>
        <end position="75"/>
    </location>
</feature>
<feature type="transmembrane region" description="Helical" evidence="11">
    <location>
        <begin position="633"/>
        <end position="654"/>
    </location>
</feature>
<dbReference type="Pfam" id="PF00027">
    <property type="entry name" value="cNMP_binding"/>
    <property type="match status" value="1"/>
</dbReference>
<proteinExistence type="predicted"/>
<evidence type="ECO:0000256" key="11">
    <source>
        <dbReference type="SAM" id="Phobius"/>
    </source>
</evidence>
<protein>
    <submittedName>
        <fullName evidence="12">Sodium/hydrogen exchanger 10</fullName>
    </submittedName>
</protein>
<keyword evidence="2" id="KW-0813">Transport</keyword>
<keyword evidence="3" id="KW-1003">Cell membrane</keyword>
<evidence type="ECO:0000256" key="6">
    <source>
        <dbReference type="ARBA" id="ARBA00023053"/>
    </source>
</evidence>
<dbReference type="SUPFAM" id="SSF51206">
    <property type="entry name" value="cAMP-binding domain-like"/>
    <property type="match status" value="1"/>
</dbReference>
<evidence type="ECO:0000256" key="5">
    <source>
        <dbReference type="ARBA" id="ARBA00022989"/>
    </source>
</evidence>
<dbReference type="GO" id="GO:0015385">
    <property type="term" value="F:sodium:proton antiporter activity"/>
    <property type="evidence" value="ECO:0007669"/>
    <property type="project" value="InterPro"/>
</dbReference>
<feature type="region of interest" description="Disordered" evidence="10">
    <location>
        <begin position="1441"/>
        <end position="1472"/>
    </location>
</feature>
<dbReference type="CDD" id="cd00038">
    <property type="entry name" value="CAP_ED"/>
    <property type="match status" value="1"/>
</dbReference>
<evidence type="ECO:0000256" key="4">
    <source>
        <dbReference type="ARBA" id="ARBA00022692"/>
    </source>
</evidence>
<feature type="transmembrane region" description="Helical" evidence="11">
    <location>
        <begin position="420"/>
        <end position="441"/>
    </location>
</feature>
<feature type="transmembrane region" description="Helical" evidence="11">
    <location>
        <begin position="153"/>
        <end position="175"/>
    </location>
</feature>
<dbReference type="Gene3D" id="1.20.120.350">
    <property type="entry name" value="Voltage-gated potassium channels. Chain C"/>
    <property type="match status" value="1"/>
</dbReference>
<feature type="region of interest" description="Disordered" evidence="10">
    <location>
        <begin position="1382"/>
        <end position="1428"/>
    </location>
</feature>
<dbReference type="InterPro" id="IPR014710">
    <property type="entry name" value="RmlC-like_jellyroll"/>
</dbReference>
<feature type="compositionally biased region" description="Basic and acidic residues" evidence="10">
    <location>
        <begin position="1419"/>
        <end position="1428"/>
    </location>
</feature>
<keyword evidence="7" id="KW-0406">Ion transport</keyword>
<feature type="transmembrane region" description="Helical" evidence="11">
    <location>
        <begin position="95"/>
        <end position="112"/>
    </location>
</feature>
<dbReference type="InterPro" id="IPR006153">
    <property type="entry name" value="Cation/H_exchanger_TM"/>
</dbReference>
<feature type="transmembrane region" description="Helical" evidence="11">
    <location>
        <begin position="342"/>
        <end position="367"/>
    </location>
</feature>
<feature type="compositionally biased region" description="Polar residues" evidence="10">
    <location>
        <begin position="1303"/>
        <end position="1312"/>
    </location>
</feature>
<reference evidence="12" key="1">
    <citation type="journal article" date="2012" name="Nature">
        <title>The oyster genome reveals stress adaptation and complexity of shell formation.</title>
        <authorList>
            <person name="Zhang G."/>
            <person name="Fang X."/>
            <person name="Guo X."/>
            <person name="Li L."/>
            <person name="Luo R."/>
            <person name="Xu F."/>
            <person name="Yang P."/>
            <person name="Zhang L."/>
            <person name="Wang X."/>
            <person name="Qi H."/>
            <person name="Xiong Z."/>
            <person name="Que H."/>
            <person name="Xie Y."/>
            <person name="Holland P.W."/>
            <person name="Paps J."/>
            <person name="Zhu Y."/>
            <person name="Wu F."/>
            <person name="Chen Y."/>
            <person name="Wang J."/>
            <person name="Peng C."/>
            <person name="Meng J."/>
            <person name="Yang L."/>
            <person name="Liu J."/>
            <person name="Wen B."/>
            <person name="Zhang N."/>
            <person name="Huang Z."/>
            <person name="Zhu Q."/>
            <person name="Feng Y."/>
            <person name="Mount A."/>
            <person name="Hedgecock D."/>
            <person name="Xu Z."/>
            <person name="Liu Y."/>
            <person name="Domazet-Loso T."/>
            <person name="Du Y."/>
            <person name="Sun X."/>
            <person name="Zhang S."/>
            <person name="Liu B."/>
            <person name="Cheng P."/>
            <person name="Jiang X."/>
            <person name="Li J."/>
            <person name="Fan D."/>
            <person name="Wang W."/>
            <person name="Fu W."/>
            <person name="Wang T."/>
            <person name="Wang B."/>
            <person name="Zhang J."/>
            <person name="Peng Z."/>
            <person name="Li Y."/>
            <person name="Li N."/>
            <person name="Wang J."/>
            <person name="Chen M."/>
            <person name="He Y."/>
            <person name="Tan F."/>
            <person name="Song X."/>
            <person name="Zheng Q."/>
            <person name="Huang R."/>
            <person name="Yang H."/>
            <person name="Du X."/>
            <person name="Chen L."/>
            <person name="Yang M."/>
            <person name="Gaffney P.M."/>
            <person name="Wang S."/>
            <person name="Luo L."/>
            <person name="She Z."/>
            <person name="Ming Y."/>
            <person name="Huang W."/>
            <person name="Zhang S."/>
            <person name="Huang B."/>
            <person name="Zhang Y."/>
            <person name="Qu T."/>
            <person name="Ni P."/>
            <person name="Miao G."/>
            <person name="Wang J."/>
            <person name="Wang Q."/>
            <person name="Steinberg C.E."/>
            <person name="Wang H."/>
            <person name="Li N."/>
            <person name="Qian L."/>
            <person name="Zhang G."/>
            <person name="Li Y."/>
            <person name="Yang H."/>
            <person name="Liu X."/>
            <person name="Wang J."/>
            <person name="Yin Y."/>
            <person name="Wang J."/>
        </authorList>
    </citation>
    <scope>NUCLEOTIDE SEQUENCE [LARGE SCALE GENOMIC DNA]</scope>
    <source>
        <strain evidence="12">05x7-T-G4-1.051#20</strain>
    </source>
</reference>
<comment type="subcellular location">
    <subcellularLocation>
        <location evidence="1">Cell membrane</location>
        <topology evidence="1">Multi-pass membrane protein</topology>
    </subcellularLocation>
</comment>
<keyword evidence="4 11" id="KW-0812">Transmembrane</keyword>
<dbReference type="Gene3D" id="2.60.120.10">
    <property type="entry name" value="Jelly Rolls"/>
    <property type="match status" value="1"/>
</dbReference>
<evidence type="ECO:0000256" key="2">
    <source>
        <dbReference type="ARBA" id="ARBA00022448"/>
    </source>
</evidence>
<feature type="transmembrane region" description="Helical" evidence="11">
    <location>
        <begin position="250"/>
        <end position="269"/>
    </location>
</feature>
<dbReference type="Pfam" id="PF00999">
    <property type="entry name" value="Na_H_Exchanger"/>
    <property type="match status" value="1"/>
</dbReference>
<dbReference type="SMART" id="SM00100">
    <property type="entry name" value="cNMP"/>
    <property type="match status" value="1"/>
</dbReference>
<dbReference type="InterPro" id="IPR018488">
    <property type="entry name" value="cNMP-bd_CS"/>
</dbReference>
<accession>K1Q9T5</accession>
<dbReference type="EMBL" id="JH816272">
    <property type="protein sequence ID" value="EKC18191.1"/>
    <property type="molecule type" value="Genomic_DNA"/>
</dbReference>
<evidence type="ECO:0000256" key="8">
    <source>
        <dbReference type="ARBA" id="ARBA00023136"/>
    </source>
</evidence>
<keyword evidence="6" id="KW-0915">Sodium</keyword>
<feature type="region of interest" description="Disordered" evidence="10">
    <location>
        <begin position="1253"/>
        <end position="1274"/>
    </location>
</feature>
<feature type="compositionally biased region" description="Basic and acidic residues" evidence="10">
    <location>
        <begin position="1256"/>
        <end position="1266"/>
    </location>
</feature>
<feature type="region of interest" description="Disordered" evidence="10">
    <location>
        <begin position="1303"/>
        <end position="1350"/>
    </location>
</feature>
<keyword evidence="9" id="KW-0739">Sodium transport</keyword>
<dbReference type="SUPFAM" id="SSF81324">
    <property type="entry name" value="Voltage-gated potassium channels"/>
    <property type="match status" value="1"/>
</dbReference>
<feature type="transmembrane region" description="Helical" evidence="11">
    <location>
        <begin position="28"/>
        <end position="47"/>
    </location>
</feature>
<dbReference type="GO" id="GO:0015386">
    <property type="term" value="F:potassium:proton antiporter activity"/>
    <property type="evidence" value="ECO:0007669"/>
    <property type="project" value="TreeGrafter"/>
</dbReference>
<evidence type="ECO:0000313" key="12">
    <source>
        <dbReference type="EMBL" id="EKC18191.1"/>
    </source>
</evidence>
<dbReference type="PROSITE" id="PS50042">
    <property type="entry name" value="CNMP_BINDING_3"/>
    <property type="match status" value="1"/>
</dbReference>
<dbReference type="PANTHER" id="PTHR10110:SF86">
    <property type="entry name" value="SODIUM_HYDROGEN EXCHANGER 7"/>
    <property type="match status" value="1"/>
</dbReference>
<keyword evidence="5 11" id="KW-1133">Transmembrane helix</keyword>
<dbReference type="InterPro" id="IPR018422">
    <property type="entry name" value="Cation/H_exchanger_CPA1"/>
</dbReference>
<evidence type="ECO:0000256" key="9">
    <source>
        <dbReference type="ARBA" id="ARBA00023201"/>
    </source>
</evidence>
<organism evidence="12">
    <name type="scientific">Magallana gigas</name>
    <name type="common">Pacific oyster</name>
    <name type="synonym">Crassostrea gigas</name>
    <dbReference type="NCBI Taxonomy" id="29159"/>
    <lineage>
        <taxon>Eukaryota</taxon>
        <taxon>Metazoa</taxon>
        <taxon>Spiralia</taxon>
        <taxon>Lophotrochozoa</taxon>
        <taxon>Mollusca</taxon>
        <taxon>Bivalvia</taxon>
        <taxon>Autobranchia</taxon>
        <taxon>Pteriomorphia</taxon>
        <taxon>Ostreida</taxon>
        <taxon>Ostreoidea</taxon>
        <taxon>Ostreidae</taxon>
        <taxon>Magallana</taxon>
    </lineage>
</organism>
<dbReference type="InterPro" id="IPR027359">
    <property type="entry name" value="Volt_channel_dom_sf"/>
</dbReference>
<dbReference type="InParanoid" id="K1Q9T5"/>
<evidence type="ECO:0000256" key="10">
    <source>
        <dbReference type="SAM" id="MobiDB-lite"/>
    </source>
</evidence>
<dbReference type="GO" id="GO:0051453">
    <property type="term" value="P:regulation of intracellular pH"/>
    <property type="evidence" value="ECO:0007669"/>
    <property type="project" value="TreeGrafter"/>
</dbReference>
<name>K1Q9T5_MAGGI</name>
<feature type="compositionally biased region" description="Low complexity" evidence="10">
    <location>
        <begin position="1320"/>
        <end position="1341"/>
    </location>
</feature>
<dbReference type="GO" id="GO:0005886">
    <property type="term" value="C:plasma membrane"/>
    <property type="evidence" value="ECO:0007669"/>
    <property type="project" value="UniProtKB-SubCell"/>
</dbReference>
<evidence type="ECO:0000256" key="7">
    <source>
        <dbReference type="ARBA" id="ARBA00023065"/>
    </source>
</evidence>
<feature type="transmembrane region" description="Helical" evidence="11">
    <location>
        <begin position="666"/>
        <end position="689"/>
    </location>
</feature>
<feature type="compositionally biased region" description="Polar residues" evidence="10">
    <location>
        <begin position="1450"/>
        <end position="1463"/>
    </location>
</feature>
<dbReference type="PROSITE" id="PS00889">
    <property type="entry name" value="CNMP_BINDING_2"/>
    <property type="match status" value="1"/>
</dbReference>
<keyword evidence="8 11" id="KW-0472">Membrane</keyword>
<feature type="transmembrane region" description="Helical" evidence="11">
    <location>
        <begin position="701"/>
        <end position="724"/>
    </location>
</feature>
<dbReference type="InterPro" id="IPR018490">
    <property type="entry name" value="cNMP-bd_dom_sf"/>
</dbReference>
<dbReference type="InterPro" id="IPR000595">
    <property type="entry name" value="cNMP-bd_dom"/>
</dbReference>
<dbReference type="HOGENOM" id="CLU_003400_2_1_1"/>
<evidence type="ECO:0000256" key="3">
    <source>
        <dbReference type="ARBA" id="ARBA00022475"/>
    </source>
</evidence>
<feature type="transmembrane region" description="Helical" evidence="11">
    <location>
        <begin position="218"/>
        <end position="238"/>
    </location>
</feature>
<dbReference type="GO" id="GO:0098719">
    <property type="term" value="P:sodium ion import across plasma membrane"/>
    <property type="evidence" value="ECO:0007669"/>
    <property type="project" value="TreeGrafter"/>
</dbReference>
<feature type="transmembrane region" description="Helical" evidence="11">
    <location>
        <begin position="124"/>
        <end position="147"/>
    </location>
</feature>
<feature type="transmembrane region" description="Helical" evidence="11">
    <location>
        <begin position="312"/>
        <end position="330"/>
    </location>
</feature>
<sequence length="1498" mass="167079">MLTAPNATSNFTPPNTTRIPSKTYHNEASHALNIIFFIFFCCALGALVRQIIHGLKIRLPYTVVLLVLGVLFGLLSTNNATVHSYARVVETDPHLLLFIFLPVLIFESAFGMEVHTFMKTFMQVLLLAIPGLAVASLFTCLLARYLFTYDWDWNIGMMFGSILSATDPVAVVALLRDLGASKQLAMVVEGESLINDGTAIVFYNVFVKLATSEEGLTGGEIVVGFLQVALGGPLWGFFTAKITLFCLSRVFNDALVEITITLASTYLTFYIGEEYLGVSGVLATVVLGVTMNSEKTMISPEVEHFLHRFWETLAYIANTLIFIIVGMVIAEKAIFEIHGIDWFYMFALYFGIFVIRGLVIAIFSPILRHTGYGLSWQEGMVMTWGGLRGAVGLALALQVAHHDEIDSETVGIRVLVHVSGIVFLTLLINATTCSALLNVLGMSDISPAKKMSMANSLRFLEDMREKTLNMLKSDRFLADADWDTVEKSCEIDDPYITTQEEAEVEDSLDVRPNSICPECDAKLPAQYTRKELRDMTNEAILRMLKAEKMSYWRQFEQGMLSREAVRKLHDCTDTAADKQGKFLDVDEIKKSWEVPKFYVNVKRFVLRLIGQVTIPAPKSEVVRHLYTVTQHQAFYLTMVSIIIIDMVNVAFSIVCLYHDDWKDKRNIFRSLNVMFVALYIMECVAKVLVQRQEYIRTGWNKLCLVIISLGLLDIIIGFSLPAVYGEDHNAVAIIIVIFLLFRVIRLFRLLEPLMPLIVKLLKRQISKQLSYGYDVGRGYVAGEEEVRKLIDHMIDQKDIAKNLKQSSDNGRLDVIRCLGMLQKQHPDIALSIKTRQAIRSVLNNLRDGVHELLMDGILEEAEGTKLEKMIEEKMKRLLSFPPSLPLPPPDYMLKHVFWLRNDAKLIAYIKNQAKLISYNYEDVIIYEGDPPGGIYIIVSGMVRLESTTQPGKPIIYEGKPVSGSGLQVKANLIDFLTSGNIIGEMGLLTKRPRSATVTCETAVQVLFISGEDMEKALEEFQDSEPSLEYRLWHVCANRIATSILMKQTAYQGWTKEKIKLQLENSYLLDSDDIDVFTVDSTMSDVVLINGHAQNVFTKEGFTAPCYIPWTVLKLELLPEKSHKVVLLIVPTEMGQPTHSQHVSGHDAKHGHGAFVRSISQLCLKHASNHRTKVMSKWKVNKPHPAFSGFIRPRLNSCPCVAPRSMLPPSPHGGSRQRRQTLGANPILEDEEMEGEKNLSKRIKIQQAKSLGLLSSKNKELSPDPKAHVQFQPKAENRERVLFTGARASTPGLLEGRPLRSLSLDNQTVSNTEPMDIIQRSNSVDPGPSSSSSLEMDGSSSSYNNCTSNARTNPNVILRSRIIEENEQLVSPVVSPVESPALAVKESRKKSGHAVVSPSLSVSDREEAGSDPSSSPGHPVSDRKDSLTEEKLNSVCKIISNGVPRNKSESEQYSDIVSGTQVDSVTPGGGGTEGTYVCTLTVNNEQPMTSPQEREETKF</sequence>
<dbReference type="Gene3D" id="6.10.140.1330">
    <property type="match status" value="1"/>
</dbReference>
<evidence type="ECO:0000256" key="1">
    <source>
        <dbReference type="ARBA" id="ARBA00004651"/>
    </source>
</evidence>